<organism evidence="1 2">
    <name type="scientific">Streptococcus pseudoporcinus</name>
    <dbReference type="NCBI Taxonomy" id="361101"/>
    <lineage>
        <taxon>Bacteria</taxon>
        <taxon>Bacillati</taxon>
        <taxon>Bacillota</taxon>
        <taxon>Bacilli</taxon>
        <taxon>Lactobacillales</taxon>
        <taxon>Streptococcaceae</taxon>
        <taxon>Streptococcus</taxon>
    </lineage>
</organism>
<dbReference type="EMBL" id="LR594035">
    <property type="protein sequence ID" value="VTS18344.1"/>
    <property type="molecule type" value="Genomic_DNA"/>
</dbReference>
<evidence type="ECO:0000313" key="2">
    <source>
        <dbReference type="Proteomes" id="UP000304914"/>
    </source>
</evidence>
<gene>
    <name evidence="1" type="ORF">NCTC5385_00783</name>
</gene>
<sequence length="68" mass="8290">MELKKRSSFPEKELWDLTALYKDRQDFLLAIEKALEDVKTFKKTMKDTYRQKRILNRPFMNLSKFTSK</sequence>
<dbReference type="AlphaFoldDB" id="A0A4U9XX35"/>
<protein>
    <submittedName>
        <fullName evidence="1">Oligoendopeptidase F</fullName>
    </submittedName>
</protein>
<accession>A0A4U9XX35</accession>
<dbReference type="Proteomes" id="UP000304914">
    <property type="component" value="Chromosome"/>
</dbReference>
<reference evidence="1 2" key="1">
    <citation type="submission" date="2019-05" db="EMBL/GenBank/DDBJ databases">
        <authorList>
            <consortium name="Pathogen Informatics"/>
        </authorList>
    </citation>
    <scope>NUCLEOTIDE SEQUENCE [LARGE SCALE GENOMIC DNA]</scope>
    <source>
        <strain evidence="1 2">NCTC5385</strain>
    </source>
</reference>
<evidence type="ECO:0000313" key="1">
    <source>
        <dbReference type="EMBL" id="VTS18344.1"/>
    </source>
</evidence>
<name>A0A4U9XX35_9STRE</name>
<proteinExistence type="predicted"/>